<evidence type="ECO:0000256" key="6">
    <source>
        <dbReference type="ARBA" id="ARBA00022801"/>
    </source>
</evidence>
<evidence type="ECO:0000256" key="3">
    <source>
        <dbReference type="ARBA" id="ARBA00022695"/>
    </source>
</evidence>
<dbReference type="InterPro" id="IPR041588">
    <property type="entry name" value="Integrase_H2C2"/>
</dbReference>
<evidence type="ECO:0000256" key="4">
    <source>
        <dbReference type="ARBA" id="ARBA00022722"/>
    </source>
</evidence>
<dbReference type="InterPro" id="IPR001584">
    <property type="entry name" value="Integrase_cat-core"/>
</dbReference>
<keyword evidence="7" id="KW-0695">RNA-directed DNA polymerase</keyword>
<dbReference type="GO" id="GO:0015074">
    <property type="term" value="P:DNA integration"/>
    <property type="evidence" value="ECO:0007669"/>
    <property type="project" value="InterPro"/>
</dbReference>
<evidence type="ECO:0000256" key="7">
    <source>
        <dbReference type="ARBA" id="ARBA00022918"/>
    </source>
</evidence>
<dbReference type="InterPro" id="IPR050951">
    <property type="entry name" value="Retrovirus_Pol_polyprotein"/>
</dbReference>
<dbReference type="GO" id="GO:0003676">
    <property type="term" value="F:nucleic acid binding"/>
    <property type="evidence" value="ECO:0007669"/>
    <property type="project" value="InterPro"/>
</dbReference>
<dbReference type="PROSITE" id="PS50994">
    <property type="entry name" value="INTEGRASE"/>
    <property type="match status" value="1"/>
</dbReference>
<keyword evidence="2" id="KW-0808">Transferase</keyword>
<dbReference type="Pfam" id="PF17917">
    <property type="entry name" value="RT_RNaseH"/>
    <property type="match status" value="1"/>
</dbReference>
<dbReference type="GO" id="GO:0004519">
    <property type="term" value="F:endonuclease activity"/>
    <property type="evidence" value="ECO:0007669"/>
    <property type="project" value="UniProtKB-KW"/>
</dbReference>
<dbReference type="EMBL" id="NBNE01000365">
    <property type="protein sequence ID" value="OWZ20062.1"/>
    <property type="molecule type" value="Genomic_DNA"/>
</dbReference>
<dbReference type="CDD" id="cd09274">
    <property type="entry name" value="RNase_HI_RT_Ty3"/>
    <property type="match status" value="1"/>
</dbReference>
<dbReference type="PANTHER" id="PTHR37984:SF5">
    <property type="entry name" value="PROTEIN NYNRIN-LIKE"/>
    <property type="match status" value="1"/>
</dbReference>
<keyword evidence="3" id="KW-0548">Nucleotidyltransferase</keyword>
<keyword evidence="4" id="KW-0540">Nuclease</keyword>
<dbReference type="InterPro" id="IPR036397">
    <property type="entry name" value="RNaseH_sf"/>
</dbReference>
<evidence type="ECO:0000313" key="11">
    <source>
        <dbReference type="EMBL" id="OWZ20062.1"/>
    </source>
</evidence>
<organism evidence="11 12">
    <name type="scientific">Phytophthora megakarya</name>
    <dbReference type="NCBI Taxonomy" id="4795"/>
    <lineage>
        <taxon>Eukaryota</taxon>
        <taxon>Sar</taxon>
        <taxon>Stramenopiles</taxon>
        <taxon>Oomycota</taxon>
        <taxon>Peronosporomycetes</taxon>
        <taxon>Peronosporales</taxon>
        <taxon>Peronosporaceae</taxon>
        <taxon>Phytophthora</taxon>
    </lineage>
</organism>
<evidence type="ECO:0000313" key="12">
    <source>
        <dbReference type="Proteomes" id="UP000198211"/>
    </source>
</evidence>
<proteinExistence type="predicted"/>
<evidence type="ECO:0000256" key="8">
    <source>
        <dbReference type="ARBA" id="ARBA00023242"/>
    </source>
</evidence>
<dbReference type="Pfam" id="PF17921">
    <property type="entry name" value="Integrase_H2C2"/>
    <property type="match status" value="1"/>
</dbReference>
<dbReference type="FunFam" id="3.10.20.370:FF:000001">
    <property type="entry name" value="Retrovirus-related Pol polyprotein from transposon 17.6-like protein"/>
    <property type="match status" value="1"/>
</dbReference>
<evidence type="ECO:0000256" key="5">
    <source>
        <dbReference type="ARBA" id="ARBA00022759"/>
    </source>
</evidence>
<dbReference type="PROSITE" id="PS00598">
    <property type="entry name" value="CHROMO_1"/>
    <property type="match status" value="1"/>
</dbReference>
<evidence type="ECO:0000259" key="9">
    <source>
        <dbReference type="PROSITE" id="PS50013"/>
    </source>
</evidence>
<dbReference type="Proteomes" id="UP000198211">
    <property type="component" value="Unassembled WGS sequence"/>
</dbReference>
<feature type="domain" description="Chromo" evidence="9">
    <location>
        <begin position="501"/>
        <end position="567"/>
    </location>
</feature>
<dbReference type="SUPFAM" id="SSF53098">
    <property type="entry name" value="Ribonuclease H-like"/>
    <property type="match status" value="1"/>
</dbReference>
<dbReference type="InterPro" id="IPR016197">
    <property type="entry name" value="Chromo-like_dom_sf"/>
</dbReference>
<evidence type="ECO:0000256" key="2">
    <source>
        <dbReference type="ARBA" id="ARBA00022679"/>
    </source>
</evidence>
<keyword evidence="5" id="KW-0255">Endonuclease</keyword>
<keyword evidence="12" id="KW-1185">Reference proteome</keyword>
<name>A0A225WR71_9STRA</name>
<dbReference type="Gene3D" id="3.10.20.370">
    <property type="match status" value="1"/>
</dbReference>
<dbReference type="Gene3D" id="2.40.50.40">
    <property type="match status" value="1"/>
</dbReference>
<dbReference type="PROSITE" id="PS50013">
    <property type="entry name" value="CHROMO_2"/>
    <property type="match status" value="1"/>
</dbReference>
<dbReference type="Gene3D" id="3.30.420.10">
    <property type="entry name" value="Ribonuclease H-like superfamily/Ribonuclease H"/>
    <property type="match status" value="1"/>
</dbReference>
<keyword evidence="6" id="KW-0378">Hydrolase</keyword>
<dbReference type="AlphaFoldDB" id="A0A225WR71"/>
<sequence>MIQRSPALRLPEFTRQFFVTTDASDVAAGGGLSQIHPSGEHPVAYLSRKLSDTERQWPAHENELFAIKFCLEKWRPYLLGSQFTVYTDSIACMWFFTKKQPSPKRLRWFDLFGQFTFEVYHRAGRTNVVADIRSRPIQFSAVLVTEPDPALATRIGELYLTDSECKPLLSKLQRGTADDSRYQMEHGLIVVCVGGERRVLLPRDDKLLLDVLVQYHHEATAAHPWVLRTYLPVRQDFVWPRLRSTDEDYVCTCETCQRNKSGDRKRGVLHPLPIPDASWVDVSMDLVTGLPESGGFDAICVIVCRVSKRAHYLPTRKAADAAEIAKTFFDQIIIIHGLPRSIVSDRDPRFLSHLWQELMSTLNVQLRMTVAHRAQADGQSERQIKALEDALRYTVSYYGDAWSQRLPSIEFAHASLVSTSTSKAPIEVDTRRYGSGFLNKNLSSPDYDISQDPTKNKLLPCWIGPLPIAKRIGTNAYKLVLPTFVGRPIRRVALVIYDNQIQQANVVAVQPKKRRSRGRTQYLVKWADLPESPNSWENVGSISHVSHWEVLLAKFRERHQQTLLPPKTTSF</sequence>
<dbReference type="GO" id="GO:0016787">
    <property type="term" value="F:hydrolase activity"/>
    <property type="evidence" value="ECO:0007669"/>
    <property type="project" value="UniProtKB-KW"/>
</dbReference>
<comment type="subcellular location">
    <subcellularLocation>
        <location evidence="1">Nucleus</location>
    </subcellularLocation>
</comment>
<dbReference type="SUPFAM" id="SSF54160">
    <property type="entry name" value="Chromo domain-like"/>
    <property type="match status" value="1"/>
</dbReference>
<dbReference type="Gene3D" id="1.10.340.70">
    <property type="match status" value="1"/>
</dbReference>
<dbReference type="GO" id="GO:0005634">
    <property type="term" value="C:nucleus"/>
    <property type="evidence" value="ECO:0007669"/>
    <property type="project" value="UniProtKB-SubCell"/>
</dbReference>
<keyword evidence="8" id="KW-0539">Nucleus</keyword>
<protein>
    <submittedName>
        <fullName evidence="11">Retrovirus Polyprotein</fullName>
    </submittedName>
</protein>
<dbReference type="PANTHER" id="PTHR37984">
    <property type="entry name" value="PROTEIN CBG26694"/>
    <property type="match status" value="1"/>
</dbReference>
<dbReference type="Pfam" id="PF00385">
    <property type="entry name" value="Chromo"/>
    <property type="match status" value="1"/>
</dbReference>
<gene>
    <name evidence="11" type="ORF">PHMEG_0005584</name>
</gene>
<reference evidence="12" key="1">
    <citation type="submission" date="2017-03" db="EMBL/GenBank/DDBJ databases">
        <title>Phytopthora megakarya and P. palmivora, two closely related causual agents of cacao black pod achieved similar genome size and gene model numbers by different mechanisms.</title>
        <authorList>
            <person name="Ali S."/>
            <person name="Shao J."/>
            <person name="Larry D.J."/>
            <person name="Kronmiller B."/>
            <person name="Shen D."/>
            <person name="Strem M.D."/>
            <person name="Melnick R.L."/>
            <person name="Guiltinan M.J."/>
            <person name="Tyler B.M."/>
            <person name="Meinhardt L.W."/>
            <person name="Bailey B.A."/>
        </authorList>
    </citation>
    <scope>NUCLEOTIDE SEQUENCE [LARGE SCALE GENOMIC DNA]</scope>
    <source>
        <strain evidence="12">zdho120</strain>
    </source>
</reference>
<dbReference type="InterPro" id="IPR023780">
    <property type="entry name" value="Chromo_domain"/>
</dbReference>
<evidence type="ECO:0000256" key="1">
    <source>
        <dbReference type="ARBA" id="ARBA00004123"/>
    </source>
</evidence>
<dbReference type="InterPro" id="IPR012337">
    <property type="entry name" value="RNaseH-like_sf"/>
</dbReference>
<evidence type="ECO:0000259" key="10">
    <source>
        <dbReference type="PROSITE" id="PS50994"/>
    </source>
</evidence>
<dbReference type="GO" id="GO:0003964">
    <property type="term" value="F:RNA-directed DNA polymerase activity"/>
    <property type="evidence" value="ECO:0007669"/>
    <property type="project" value="UniProtKB-KW"/>
</dbReference>
<dbReference type="InterPro" id="IPR000953">
    <property type="entry name" value="Chromo/chromo_shadow_dom"/>
</dbReference>
<accession>A0A225WR71</accession>
<comment type="caution">
    <text evidence="11">The sequence shown here is derived from an EMBL/GenBank/DDBJ whole genome shotgun (WGS) entry which is preliminary data.</text>
</comment>
<dbReference type="SUPFAM" id="SSF56672">
    <property type="entry name" value="DNA/RNA polymerases"/>
    <property type="match status" value="1"/>
</dbReference>
<dbReference type="InterPro" id="IPR041373">
    <property type="entry name" value="RT_RNaseH"/>
</dbReference>
<dbReference type="SMART" id="SM00298">
    <property type="entry name" value="CHROMO"/>
    <property type="match status" value="1"/>
</dbReference>
<feature type="domain" description="Integrase catalytic" evidence="10">
    <location>
        <begin position="269"/>
        <end position="433"/>
    </location>
</feature>
<dbReference type="InterPro" id="IPR023779">
    <property type="entry name" value="Chromodomain_CS"/>
</dbReference>
<dbReference type="OrthoDB" id="163970at2759"/>
<dbReference type="InterPro" id="IPR043502">
    <property type="entry name" value="DNA/RNA_pol_sf"/>
</dbReference>